<evidence type="ECO:0000256" key="3">
    <source>
        <dbReference type="ARBA" id="ARBA00022729"/>
    </source>
</evidence>
<protein>
    <recommendedName>
        <fullName evidence="7">Gnk2-homologous domain-containing protein</fullName>
    </recommendedName>
</protein>
<dbReference type="Gene3D" id="3.30.430.20">
    <property type="entry name" value="Gnk2 domain, C-X8-C-X2-C motif"/>
    <property type="match status" value="1"/>
</dbReference>
<organism evidence="8">
    <name type="scientific">Oryza meridionalis</name>
    <dbReference type="NCBI Taxonomy" id="40149"/>
    <lineage>
        <taxon>Eukaryota</taxon>
        <taxon>Viridiplantae</taxon>
        <taxon>Streptophyta</taxon>
        <taxon>Embryophyta</taxon>
        <taxon>Tracheophyta</taxon>
        <taxon>Spermatophyta</taxon>
        <taxon>Magnoliopsida</taxon>
        <taxon>Liliopsida</taxon>
        <taxon>Poales</taxon>
        <taxon>Poaceae</taxon>
        <taxon>BOP clade</taxon>
        <taxon>Oryzoideae</taxon>
        <taxon>Oryzeae</taxon>
        <taxon>Oryzinae</taxon>
        <taxon>Oryza</taxon>
    </lineage>
</organism>
<sequence length="146" mass="15765">MAALSQLVLVTAFLAAALLPLGMAATTYPIGSFCSESGMNYGDLNSSEAVVRRRSVNFVVSDLVAKARTGSGFATSRAGRGYDAFYGLAQCRGDVSGGDCDACLAQAAKQIVSNCNYTSDSRIWYEYCFMRYVDFNFFGEMDTRTV</sequence>
<dbReference type="PROSITE" id="PS51473">
    <property type="entry name" value="GNK2"/>
    <property type="match status" value="1"/>
</dbReference>
<feature type="signal peptide" evidence="6">
    <location>
        <begin position="1"/>
        <end position="24"/>
    </location>
</feature>
<dbReference type="HOGENOM" id="CLU_125698_0_0_1"/>
<comment type="subcellular location">
    <subcellularLocation>
        <location evidence="1">Secreted</location>
    </subcellularLocation>
</comment>
<dbReference type="PANTHER" id="PTHR32411:SF55">
    <property type="entry name" value="CYSTEINE-RICH REPEAT SECRETORY PROTEIN 55"/>
    <property type="match status" value="1"/>
</dbReference>
<keyword evidence="9" id="KW-1185">Reference proteome</keyword>
<dbReference type="AlphaFoldDB" id="A0A0E0EHM8"/>
<evidence type="ECO:0000259" key="7">
    <source>
        <dbReference type="PROSITE" id="PS51473"/>
    </source>
</evidence>
<dbReference type="PANTHER" id="PTHR32411">
    <property type="entry name" value="CYSTEINE-RICH REPEAT SECRETORY PROTEIN 38-RELATED"/>
    <property type="match status" value="1"/>
</dbReference>
<feature type="chain" id="PRO_5002358014" description="Gnk2-homologous domain-containing protein" evidence="6">
    <location>
        <begin position="25"/>
        <end position="146"/>
    </location>
</feature>
<evidence type="ECO:0000256" key="2">
    <source>
        <dbReference type="ARBA" id="ARBA00022525"/>
    </source>
</evidence>
<dbReference type="InterPro" id="IPR038408">
    <property type="entry name" value="GNK2_sf"/>
</dbReference>
<dbReference type="InterPro" id="IPR002902">
    <property type="entry name" value="GNK2"/>
</dbReference>
<accession>A0A0E0EHM8</accession>
<evidence type="ECO:0000256" key="6">
    <source>
        <dbReference type="SAM" id="SignalP"/>
    </source>
</evidence>
<evidence type="ECO:0000256" key="5">
    <source>
        <dbReference type="ARBA" id="ARBA00038515"/>
    </source>
</evidence>
<comment type="similarity">
    <text evidence="5">Belongs to the cysteine-rich repeat secretory protein family.</text>
</comment>
<dbReference type="Gramene" id="OMERI08G02320.5">
    <property type="protein sequence ID" value="OMERI08G02320.5"/>
    <property type="gene ID" value="OMERI08G02320"/>
</dbReference>
<evidence type="ECO:0000313" key="9">
    <source>
        <dbReference type="Proteomes" id="UP000008021"/>
    </source>
</evidence>
<reference evidence="8" key="2">
    <citation type="submission" date="2018-05" db="EMBL/GenBank/DDBJ databases">
        <title>OmerRS3 (Oryza meridionalis Reference Sequence Version 3).</title>
        <authorList>
            <person name="Zhang J."/>
            <person name="Kudrna D."/>
            <person name="Lee S."/>
            <person name="Talag J."/>
            <person name="Welchert J."/>
            <person name="Wing R.A."/>
        </authorList>
    </citation>
    <scope>NUCLEOTIDE SEQUENCE [LARGE SCALE GENOMIC DNA]</scope>
    <source>
        <strain evidence="8">cv. OR44</strain>
    </source>
</reference>
<keyword evidence="2" id="KW-0964">Secreted</keyword>
<keyword evidence="3 6" id="KW-0732">Signal</keyword>
<dbReference type="Proteomes" id="UP000008021">
    <property type="component" value="Chromosome 8"/>
</dbReference>
<proteinExistence type="inferred from homology"/>
<reference evidence="8" key="1">
    <citation type="submission" date="2015-04" db="UniProtKB">
        <authorList>
            <consortium name="EnsemblPlants"/>
        </authorList>
    </citation>
    <scope>IDENTIFICATION</scope>
</reference>
<dbReference type="EnsemblPlants" id="OMERI08G02320.5">
    <property type="protein sequence ID" value="OMERI08G02320.5"/>
    <property type="gene ID" value="OMERI08G02320"/>
</dbReference>
<dbReference type="Pfam" id="PF01657">
    <property type="entry name" value="Stress-antifung"/>
    <property type="match status" value="1"/>
</dbReference>
<dbReference type="InterPro" id="IPR050581">
    <property type="entry name" value="CRR_secretory_protein"/>
</dbReference>
<name>A0A0E0EHM8_9ORYZ</name>
<dbReference type="CDD" id="cd23509">
    <property type="entry name" value="Gnk2-like"/>
    <property type="match status" value="1"/>
</dbReference>
<dbReference type="GO" id="GO:0005576">
    <property type="term" value="C:extracellular region"/>
    <property type="evidence" value="ECO:0007669"/>
    <property type="project" value="UniProtKB-SubCell"/>
</dbReference>
<evidence type="ECO:0000313" key="8">
    <source>
        <dbReference type="EnsemblPlants" id="OMERI08G02320.5"/>
    </source>
</evidence>
<evidence type="ECO:0000256" key="4">
    <source>
        <dbReference type="ARBA" id="ARBA00022737"/>
    </source>
</evidence>
<feature type="domain" description="Gnk2-homologous" evidence="7">
    <location>
        <begin position="34"/>
        <end position="137"/>
    </location>
</feature>
<evidence type="ECO:0000256" key="1">
    <source>
        <dbReference type="ARBA" id="ARBA00004613"/>
    </source>
</evidence>
<keyword evidence="4" id="KW-0677">Repeat</keyword>